<feature type="region of interest" description="Disordered" evidence="1">
    <location>
        <begin position="51"/>
        <end position="75"/>
    </location>
</feature>
<proteinExistence type="predicted"/>
<comment type="caution">
    <text evidence="2">The sequence shown here is derived from an EMBL/GenBank/DDBJ whole genome shotgun (WGS) entry which is preliminary data.</text>
</comment>
<keyword evidence="3" id="KW-1185">Reference proteome</keyword>
<accession>A0A8J2NVE1</accession>
<protein>
    <submittedName>
        <fullName evidence="2">Uncharacterized protein</fullName>
    </submittedName>
</protein>
<organism evidence="2 3">
    <name type="scientific">Allacma fusca</name>
    <dbReference type="NCBI Taxonomy" id="39272"/>
    <lineage>
        <taxon>Eukaryota</taxon>
        <taxon>Metazoa</taxon>
        <taxon>Ecdysozoa</taxon>
        <taxon>Arthropoda</taxon>
        <taxon>Hexapoda</taxon>
        <taxon>Collembola</taxon>
        <taxon>Symphypleona</taxon>
        <taxon>Sminthuridae</taxon>
        <taxon>Allacma</taxon>
    </lineage>
</organism>
<gene>
    <name evidence="2" type="ORF">AFUS01_LOCUS10965</name>
</gene>
<evidence type="ECO:0000313" key="2">
    <source>
        <dbReference type="EMBL" id="CAG7721773.1"/>
    </source>
</evidence>
<dbReference type="EMBL" id="CAJVCH010082692">
    <property type="protein sequence ID" value="CAG7721773.1"/>
    <property type="molecule type" value="Genomic_DNA"/>
</dbReference>
<evidence type="ECO:0000313" key="3">
    <source>
        <dbReference type="Proteomes" id="UP000708208"/>
    </source>
</evidence>
<name>A0A8J2NVE1_9HEXA</name>
<evidence type="ECO:0000256" key="1">
    <source>
        <dbReference type="SAM" id="MobiDB-lite"/>
    </source>
</evidence>
<sequence>MYSLSLNFSAYDNFWVYVYAQSYLTTGKLYLSCDVDTSLYFNYSSKTSYRSEEPEQEANSLNELDNNPGGISNDKSEKQCNGIDKLISGPLIDLCIETNTQSRCIADVNLYFVRIKKREHRPVPSNIRMGSNTFERFSEMISSYSDGVYDHTVLSLFEELFSHRTLILWNNTEETFYKMYSCLNNHQMMDLEVKTMYGNESYTAMKSNLSLFLTAIQHLYSNLNLASAVRIFLLKINPLSDYCQIFRDEGRFERFICNPVNQHTLCILVINEIVLKTAVISPEFVLQPKTLFDAIFLHILMYHTIEKPFPPSRLAEFTFMEQCITGYLDTHEPNDWTAELLTALSETSTINSSSACFRLQDGTNENSEINF</sequence>
<dbReference type="Proteomes" id="UP000708208">
    <property type="component" value="Unassembled WGS sequence"/>
</dbReference>
<reference evidence="2" key="1">
    <citation type="submission" date="2021-06" db="EMBL/GenBank/DDBJ databases">
        <authorList>
            <person name="Hodson N. C."/>
            <person name="Mongue J. A."/>
            <person name="Jaron S. K."/>
        </authorList>
    </citation>
    <scope>NUCLEOTIDE SEQUENCE</scope>
</reference>
<dbReference type="AlphaFoldDB" id="A0A8J2NVE1"/>